<dbReference type="Pfam" id="PF00106">
    <property type="entry name" value="adh_short"/>
    <property type="match status" value="1"/>
</dbReference>
<keyword evidence="5" id="KW-1185">Reference proteome</keyword>
<reference evidence="4 5" key="1">
    <citation type="submission" date="2015-09" db="EMBL/GenBank/DDBJ databases">
        <title>Draft genome of the scarab beetle Oryctes borbonicus.</title>
        <authorList>
            <person name="Meyer J.M."/>
            <person name="Markov G.V."/>
            <person name="Baskaran P."/>
            <person name="Herrmann M."/>
            <person name="Sommer R.J."/>
            <person name="Roedelsperger C."/>
        </authorList>
    </citation>
    <scope>NUCLEOTIDE SEQUENCE [LARGE SCALE GENOMIC DNA]</scope>
    <source>
        <strain evidence="4">OB123</strain>
        <tissue evidence="4">Whole animal</tissue>
    </source>
</reference>
<dbReference type="InterPro" id="IPR020904">
    <property type="entry name" value="Sc_DH/Rdtase_CS"/>
</dbReference>
<organism evidence="4 5">
    <name type="scientific">Oryctes borbonicus</name>
    <dbReference type="NCBI Taxonomy" id="1629725"/>
    <lineage>
        <taxon>Eukaryota</taxon>
        <taxon>Metazoa</taxon>
        <taxon>Ecdysozoa</taxon>
        <taxon>Arthropoda</taxon>
        <taxon>Hexapoda</taxon>
        <taxon>Insecta</taxon>
        <taxon>Pterygota</taxon>
        <taxon>Neoptera</taxon>
        <taxon>Endopterygota</taxon>
        <taxon>Coleoptera</taxon>
        <taxon>Polyphaga</taxon>
        <taxon>Scarabaeiformia</taxon>
        <taxon>Scarabaeidae</taxon>
        <taxon>Dynastinae</taxon>
        <taxon>Oryctes</taxon>
    </lineage>
</organism>
<dbReference type="Proteomes" id="UP000051574">
    <property type="component" value="Unassembled WGS sequence"/>
</dbReference>
<dbReference type="AlphaFoldDB" id="A0A0T6BDI2"/>
<feature type="non-terminal residue" evidence="4">
    <location>
        <position position="1"/>
    </location>
</feature>
<dbReference type="PANTHER" id="PTHR44229:SF8">
    <property type="entry name" value="ALCOHOL DEHYDROGENASE-RELATED"/>
    <property type="match status" value="1"/>
</dbReference>
<sequence length="193" mass="21451">AFKKTIEVFDNIDIVVNNAGIVDELDFKKCIEINLTGVLTGTTLAMDSYLPKYKTLEQPTVVNIASIYGLDPSPFGTAYTAAKHGIIGIGKCFSMKCHYDAIGVKIITVCPGYTDTLLIKNCAPFLRTGRYQDITQELTPTLYLQKPEIVSTSLVKILDNCSTGDVWIVEDDRCYQVEIPDRFSLKKLKVLEV</sequence>
<dbReference type="PANTHER" id="PTHR44229">
    <property type="entry name" value="15-HYDROXYPROSTAGLANDIN DEHYDROGENASE [NAD(+)]"/>
    <property type="match status" value="1"/>
</dbReference>
<evidence type="ECO:0000313" key="5">
    <source>
        <dbReference type="Proteomes" id="UP000051574"/>
    </source>
</evidence>
<protein>
    <submittedName>
        <fullName evidence="4">Dehydrogenase</fullName>
    </submittedName>
</protein>
<dbReference type="PROSITE" id="PS00061">
    <property type="entry name" value="ADH_SHORT"/>
    <property type="match status" value="1"/>
</dbReference>
<evidence type="ECO:0000313" key="4">
    <source>
        <dbReference type="EMBL" id="KRT85394.1"/>
    </source>
</evidence>
<dbReference type="OrthoDB" id="417891at2759"/>
<evidence type="ECO:0000256" key="1">
    <source>
        <dbReference type="ARBA" id="ARBA00006484"/>
    </source>
</evidence>
<dbReference type="SUPFAM" id="SSF51735">
    <property type="entry name" value="NAD(P)-binding Rossmann-fold domains"/>
    <property type="match status" value="1"/>
</dbReference>
<evidence type="ECO:0000256" key="3">
    <source>
        <dbReference type="RuleBase" id="RU000363"/>
    </source>
</evidence>
<dbReference type="PRINTS" id="PR01167">
    <property type="entry name" value="INSADHFAMILY"/>
</dbReference>
<dbReference type="PRINTS" id="PR00080">
    <property type="entry name" value="SDRFAMILY"/>
</dbReference>
<dbReference type="GO" id="GO:0016616">
    <property type="term" value="F:oxidoreductase activity, acting on the CH-OH group of donors, NAD or NADP as acceptor"/>
    <property type="evidence" value="ECO:0007669"/>
    <property type="project" value="TreeGrafter"/>
</dbReference>
<dbReference type="EMBL" id="LJIG01001546">
    <property type="protein sequence ID" value="KRT85394.1"/>
    <property type="molecule type" value="Genomic_DNA"/>
</dbReference>
<keyword evidence="2" id="KW-0560">Oxidoreductase</keyword>
<name>A0A0T6BDI2_9SCAR</name>
<comment type="similarity">
    <text evidence="1 3">Belongs to the short-chain dehydrogenases/reductases (SDR) family.</text>
</comment>
<comment type="caution">
    <text evidence="4">The sequence shown here is derived from an EMBL/GenBank/DDBJ whole genome shotgun (WGS) entry which is preliminary data.</text>
</comment>
<proteinExistence type="inferred from homology"/>
<dbReference type="Gene3D" id="3.40.50.720">
    <property type="entry name" value="NAD(P)-binding Rossmann-like Domain"/>
    <property type="match status" value="1"/>
</dbReference>
<evidence type="ECO:0000256" key="2">
    <source>
        <dbReference type="ARBA" id="ARBA00023002"/>
    </source>
</evidence>
<dbReference type="InterPro" id="IPR036291">
    <property type="entry name" value="NAD(P)-bd_dom_sf"/>
</dbReference>
<dbReference type="GO" id="GO:0005737">
    <property type="term" value="C:cytoplasm"/>
    <property type="evidence" value="ECO:0007669"/>
    <property type="project" value="TreeGrafter"/>
</dbReference>
<gene>
    <name evidence="4" type="ORF">AMK59_537</name>
</gene>
<accession>A0A0T6BDI2</accession>
<dbReference type="InterPro" id="IPR002347">
    <property type="entry name" value="SDR_fam"/>
</dbReference>